<accession>R8BAK3</accession>
<protein>
    <submittedName>
        <fullName evidence="2">Uncharacterized protein</fullName>
    </submittedName>
</protein>
<feature type="transmembrane region" description="Helical" evidence="1">
    <location>
        <begin position="123"/>
        <end position="146"/>
    </location>
</feature>
<gene>
    <name evidence="2" type="ORF">UCRPA7_8153</name>
</gene>
<feature type="transmembrane region" description="Helical" evidence="1">
    <location>
        <begin position="61"/>
        <end position="80"/>
    </location>
</feature>
<dbReference type="EMBL" id="KB933348">
    <property type="protein sequence ID" value="EON96330.1"/>
    <property type="molecule type" value="Genomic_DNA"/>
</dbReference>
<sequence length="381" mass="42703">MVQFTTDNLYWSFDEDEQLWDSNPVWLEHAINKPMDKCPAEFCKALGRTGNADVTGIGVQVSYYVEAILATMYLLAYTIWQIRRYYEKKAHKNSLPGVPHIHRTFTGSSGKAGRVLDAFRGSLASFLSGTMLLALVMLVASVCLAAEKTKTRKLPELKQDIPTGSALYDISLSLLAATFSVFPVMLLYALMKDPDRGAEGGHRVAEKPWVRRWRACWRLTVAWINLILMWGVLAYFTHLRHGIIKLAGGLDNEDKWTFGQILALATWAPVVADWFYILIFGLQEGLTDRLPQDYQAIHKNGQPSPNFDDKVPLIESHAITAVPPASVGGPTPGHVQVVGTGYHNSPPPPEMYFGPTGSWNSRTNSWETKQNPWEHWNSTGW</sequence>
<keyword evidence="1" id="KW-0812">Transmembrane</keyword>
<dbReference type="eggNOG" id="ENOG502SWQ9">
    <property type="taxonomic scope" value="Eukaryota"/>
</dbReference>
<dbReference type="Proteomes" id="UP000014074">
    <property type="component" value="Unassembled WGS sequence"/>
</dbReference>
<reference evidence="3" key="1">
    <citation type="journal article" date="2013" name="Genome Announc.">
        <title>Draft genome sequence of the ascomycete Phaeoacremonium aleophilum strain UCR-PA7, a causal agent of the esca disease complex in grapevines.</title>
        <authorList>
            <person name="Blanco-Ulate B."/>
            <person name="Rolshausen P."/>
            <person name="Cantu D."/>
        </authorList>
    </citation>
    <scope>NUCLEOTIDE SEQUENCE [LARGE SCALE GENOMIC DNA]</scope>
    <source>
        <strain evidence="3">UCR-PA7</strain>
    </source>
</reference>
<feature type="transmembrane region" description="Helical" evidence="1">
    <location>
        <begin position="256"/>
        <end position="282"/>
    </location>
</feature>
<keyword evidence="1" id="KW-1133">Transmembrane helix</keyword>
<keyword evidence="1" id="KW-0472">Membrane</keyword>
<dbReference type="AlphaFoldDB" id="R8BAK3"/>
<dbReference type="HOGENOM" id="CLU_726003_0_0_1"/>
<feature type="transmembrane region" description="Helical" evidence="1">
    <location>
        <begin position="215"/>
        <end position="236"/>
    </location>
</feature>
<keyword evidence="3" id="KW-1185">Reference proteome</keyword>
<dbReference type="OrthoDB" id="4582561at2759"/>
<evidence type="ECO:0000256" key="1">
    <source>
        <dbReference type="SAM" id="Phobius"/>
    </source>
</evidence>
<evidence type="ECO:0000313" key="2">
    <source>
        <dbReference type="EMBL" id="EON96330.1"/>
    </source>
</evidence>
<dbReference type="RefSeq" id="XP_007918863.1">
    <property type="nucleotide sequence ID" value="XM_007920672.1"/>
</dbReference>
<dbReference type="KEGG" id="tmn:UCRPA7_8153"/>
<name>R8BAK3_PHAM7</name>
<feature type="transmembrane region" description="Helical" evidence="1">
    <location>
        <begin position="166"/>
        <end position="190"/>
    </location>
</feature>
<proteinExistence type="predicted"/>
<evidence type="ECO:0000313" key="3">
    <source>
        <dbReference type="Proteomes" id="UP000014074"/>
    </source>
</evidence>
<dbReference type="GeneID" id="19328979"/>
<organism evidence="2 3">
    <name type="scientific">Phaeoacremonium minimum (strain UCR-PA7)</name>
    <name type="common">Esca disease fungus</name>
    <name type="synonym">Togninia minima</name>
    <dbReference type="NCBI Taxonomy" id="1286976"/>
    <lineage>
        <taxon>Eukaryota</taxon>
        <taxon>Fungi</taxon>
        <taxon>Dikarya</taxon>
        <taxon>Ascomycota</taxon>
        <taxon>Pezizomycotina</taxon>
        <taxon>Sordariomycetes</taxon>
        <taxon>Sordariomycetidae</taxon>
        <taxon>Togniniales</taxon>
        <taxon>Togniniaceae</taxon>
        <taxon>Phaeoacremonium</taxon>
    </lineage>
</organism>